<keyword evidence="8" id="KW-1185">Reference proteome</keyword>
<dbReference type="NCBIfam" id="TIGR02532">
    <property type="entry name" value="IV_pilin_GFxxxE"/>
    <property type="match status" value="1"/>
</dbReference>
<keyword evidence="4 6" id="KW-1133">Transmembrane helix</keyword>
<evidence type="ECO:0000313" key="8">
    <source>
        <dbReference type="Proteomes" id="UP000199208"/>
    </source>
</evidence>
<dbReference type="STRING" id="1120920.SAMN03080599_02973"/>
<evidence type="ECO:0000256" key="1">
    <source>
        <dbReference type="ARBA" id="ARBA00004167"/>
    </source>
</evidence>
<protein>
    <submittedName>
        <fullName evidence="7">N-terminal methylation site-containing protein</fullName>
    </submittedName>
</protein>
<reference evidence="7 8" key="1">
    <citation type="submission" date="2016-10" db="EMBL/GenBank/DDBJ databases">
        <authorList>
            <person name="de Groot N.N."/>
        </authorList>
    </citation>
    <scope>NUCLEOTIDE SEQUENCE [LARGE SCALE GENOMIC DNA]</scope>
    <source>
        <strain evidence="7 8">DSM 2784</strain>
    </source>
</reference>
<dbReference type="InterPro" id="IPR012902">
    <property type="entry name" value="N_methyl_site"/>
</dbReference>
<evidence type="ECO:0000256" key="6">
    <source>
        <dbReference type="SAM" id="Phobius"/>
    </source>
</evidence>
<dbReference type="GO" id="GO:0016020">
    <property type="term" value="C:membrane"/>
    <property type="evidence" value="ECO:0007669"/>
    <property type="project" value="UniProtKB-SubCell"/>
</dbReference>
<dbReference type="PANTHER" id="PTHR30093:SF44">
    <property type="entry name" value="TYPE II SECRETION SYSTEM CORE PROTEIN G"/>
    <property type="match status" value="1"/>
</dbReference>
<evidence type="ECO:0000256" key="5">
    <source>
        <dbReference type="ARBA" id="ARBA00023136"/>
    </source>
</evidence>
<evidence type="ECO:0000256" key="4">
    <source>
        <dbReference type="ARBA" id="ARBA00022989"/>
    </source>
</evidence>
<dbReference type="AlphaFoldDB" id="A0A1G5S5Y2"/>
<organism evidence="7 8">
    <name type="scientific">Acidaminobacter hydrogenoformans DSM 2784</name>
    <dbReference type="NCBI Taxonomy" id="1120920"/>
    <lineage>
        <taxon>Bacteria</taxon>
        <taxon>Bacillati</taxon>
        <taxon>Bacillota</taxon>
        <taxon>Clostridia</taxon>
        <taxon>Peptostreptococcales</taxon>
        <taxon>Acidaminobacteraceae</taxon>
        <taxon>Acidaminobacter</taxon>
    </lineage>
</organism>
<keyword evidence="2" id="KW-0488">Methylation</keyword>
<dbReference type="SUPFAM" id="SSF54523">
    <property type="entry name" value="Pili subunits"/>
    <property type="match status" value="1"/>
</dbReference>
<dbReference type="Gene3D" id="3.30.700.10">
    <property type="entry name" value="Glycoprotein, Type 4 Pilin"/>
    <property type="match status" value="1"/>
</dbReference>
<feature type="transmembrane region" description="Helical" evidence="6">
    <location>
        <begin position="20"/>
        <end position="39"/>
    </location>
</feature>
<accession>A0A1G5S5Y2</accession>
<name>A0A1G5S5Y2_9FIRM</name>
<evidence type="ECO:0000313" key="7">
    <source>
        <dbReference type="EMBL" id="SCZ81733.1"/>
    </source>
</evidence>
<keyword evidence="3 6" id="KW-0812">Transmembrane</keyword>
<dbReference type="PROSITE" id="PS00409">
    <property type="entry name" value="PROKAR_NTER_METHYL"/>
    <property type="match status" value="1"/>
</dbReference>
<evidence type="ECO:0000256" key="3">
    <source>
        <dbReference type="ARBA" id="ARBA00022692"/>
    </source>
</evidence>
<dbReference type="Pfam" id="PF07963">
    <property type="entry name" value="N_methyl"/>
    <property type="match status" value="1"/>
</dbReference>
<proteinExistence type="predicted"/>
<dbReference type="EMBL" id="FMWL01000022">
    <property type="protein sequence ID" value="SCZ81733.1"/>
    <property type="molecule type" value="Genomic_DNA"/>
</dbReference>
<sequence>MLRFFNKRIHNRKGFTLIELIVVIAILGILALIAVPRFLGATESAKQKAHNANVAMIEDAAQLALANGDAAADIDMAYLETNDYISNVPETPIAVTAAQDPNSAADTAAGVAYTVDVVENAAGDAGSTFTITVVPGKVDW</sequence>
<dbReference type="InterPro" id="IPR045584">
    <property type="entry name" value="Pilin-like"/>
</dbReference>
<gene>
    <name evidence="7" type="ORF">SAMN03080599_02973</name>
</gene>
<comment type="subcellular location">
    <subcellularLocation>
        <location evidence="1">Membrane</location>
        <topology evidence="1">Single-pass membrane protein</topology>
    </subcellularLocation>
</comment>
<dbReference type="RefSeq" id="WP_092592845.1">
    <property type="nucleotide sequence ID" value="NZ_FMWL01000022.1"/>
</dbReference>
<dbReference type="PANTHER" id="PTHR30093">
    <property type="entry name" value="GENERAL SECRETION PATHWAY PROTEIN G"/>
    <property type="match status" value="1"/>
</dbReference>
<keyword evidence="5 6" id="KW-0472">Membrane</keyword>
<dbReference type="Proteomes" id="UP000199208">
    <property type="component" value="Unassembled WGS sequence"/>
</dbReference>
<evidence type="ECO:0000256" key="2">
    <source>
        <dbReference type="ARBA" id="ARBA00022481"/>
    </source>
</evidence>